<dbReference type="PANTHER" id="PTHR43386:SF6">
    <property type="entry name" value="ABC TRANSPORTER PERMEASE PROTEIN"/>
    <property type="match status" value="1"/>
</dbReference>
<keyword evidence="2 7" id="KW-0813">Transport</keyword>
<feature type="transmembrane region" description="Helical" evidence="7">
    <location>
        <begin position="102"/>
        <end position="125"/>
    </location>
</feature>
<dbReference type="CDD" id="cd06261">
    <property type="entry name" value="TM_PBP2"/>
    <property type="match status" value="1"/>
</dbReference>
<evidence type="ECO:0000256" key="1">
    <source>
        <dbReference type="ARBA" id="ARBA00004651"/>
    </source>
</evidence>
<evidence type="ECO:0000256" key="6">
    <source>
        <dbReference type="ARBA" id="ARBA00023136"/>
    </source>
</evidence>
<dbReference type="InterPro" id="IPR035906">
    <property type="entry name" value="MetI-like_sf"/>
</dbReference>
<comment type="subcellular location">
    <subcellularLocation>
        <location evidence="1 7">Cell membrane</location>
        <topology evidence="1 7">Multi-pass membrane protein</topology>
    </subcellularLocation>
</comment>
<feature type="transmembrane region" description="Helical" evidence="7">
    <location>
        <begin position="137"/>
        <end position="157"/>
    </location>
</feature>
<dbReference type="GO" id="GO:0005886">
    <property type="term" value="C:plasma membrane"/>
    <property type="evidence" value="ECO:0007669"/>
    <property type="project" value="UniProtKB-SubCell"/>
</dbReference>
<comment type="caution">
    <text evidence="9">The sequence shown here is derived from an EMBL/GenBank/DDBJ whole genome shotgun (WGS) entry which is preliminary data.</text>
</comment>
<feature type="domain" description="ABC transmembrane type-1" evidence="8">
    <location>
        <begin position="98"/>
        <end position="288"/>
    </location>
</feature>
<evidence type="ECO:0000313" key="10">
    <source>
        <dbReference type="Proteomes" id="UP000664385"/>
    </source>
</evidence>
<keyword evidence="4 7" id="KW-0812">Transmembrane</keyword>
<dbReference type="Proteomes" id="UP000664385">
    <property type="component" value="Unassembled WGS sequence"/>
</dbReference>
<keyword evidence="5 7" id="KW-1133">Transmembrane helix</keyword>
<dbReference type="InterPro" id="IPR000515">
    <property type="entry name" value="MetI-like"/>
</dbReference>
<dbReference type="PANTHER" id="PTHR43386">
    <property type="entry name" value="OLIGOPEPTIDE TRANSPORT SYSTEM PERMEASE PROTEIN APPC"/>
    <property type="match status" value="1"/>
</dbReference>
<dbReference type="AlphaFoldDB" id="A0A939IU39"/>
<protein>
    <submittedName>
        <fullName evidence="9">ABC transporter permease</fullName>
    </submittedName>
</protein>
<evidence type="ECO:0000313" key="9">
    <source>
        <dbReference type="EMBL" id="MBN8206872.1"/>
    </source>
</evidence>
<gene>
    <name evidence="9" type="ORF">JF543_13015</name>
</gene>
<comment type="similarity">
    <text evidence="7">Belongs to the binding-protein-dependent transport system permease family.</text>
</comment>
<name>A0A939IU39_9MICO</name>
<feature type="transmembrane region" description="Helical" evidence="7">
    <location>
        <begin position="163"/>
        <end position="181"/>
    </location>
</feature>
<evidence type="ECO:0000256" key="7">
    <source>
        <dbReference type="RuleBase" id="RU363032"/>
    </source>
</evidence>
<organism evidence="9 10">
    <name type="scientific">Microbacterium esteraromaticum</name>
    <dbReference type="NCBI Taxonomy" id="57043"/>
    <lineage>
        <taxon>Bacteria</taxon>
        <taxon>Bacillati</taxon>
        <taxon>Actinomycetota</taxon>
        <taxon>Actinomycetes</taxon>
        <taxon>Micrococcales</taxon>
        <taxon>Microbacteriaceae</taxon>
        <taxon>Microbacterium</taxon>
    </lineage>
</organism>
<keyword evidence="3" id="KW-1003">Cell membrane</keyword>
<dbReference type="GO" id="GO:0055085">
    <property type="term" value="P:transmembrane transport"/>
    <property type="evidence" value="ECO:0007669"/>
    <property type="project" value="InterPro"/>
</dbReference>
<feature type="transmembrane region" description="Helical" evidence="7">
    <location>
        <begin position="263"/>
        <end position="287"/>
    </location>
</feature>
<dbReference type="PROSITE" id="PS50928">
    <property type="entry name" value="ABC_TM1"/>
    <property type="match status" value="1"/>
</dbReference>
<proteinExistence type="inferred from homology"/>
<evidence type="ECO:0000256" key="2">
    <source>
        <dbReference type="ARBA" id="ARBA00022448"/>
    </source>
</evidence>
<evidence type="ECO:0000259" key="8">
    <source>
        <dbReference type="PROSITE" id="PS50928"/>
    </source>
</evidence>
<accession>A0A939IU39</accession>
<dbReference type="InterPro" id="IPR050366">
    <property type="entry name" value="BP-dependent_transpt_permease"/>
</dbReference>
<feature type="transmembrane region" description="Helical" evidence="7">
    <location>
        <begin position="32"/>
        <end position="56"/>
    </location>
</feature>
<dbReference type="RefSeq" id="WP_206551656.1">
    <property type="nucleotide sequence ID" value="NZ_CP063379.1"/>
</dbReference>
<dbReference type="EMBL" id="JAEMWU010000003">
    <property type="protein sequence ID" value="MBN8206872.1"/>
    <property type="molecule type" value="Genomic_DNA"/>
</dbReference>
<evidence type="ECO:0000256" key="4">
    <source>
        <dbReference type="ARBA" id="ARBA00022692"/>
    </source>
</evidence>
<evidence type="ECO:0000256" key="3">
    <source>
        <dbReference type="ARBA" id="ARBA00022475"/>
    </source>
</evidence>
<dbReference type="Pfam" id="PF00528">
    <property type="entry name" value="BPD_transp_1"/>
    <property type="match status" value="1"/>
</dbReference>
<keyword evidence="6 7" id="KW-0472">Membrane</keyword>
<feature type="transmembrane region" description="Helical" evidence="7">
    <location>
        <begin position="220"/>
        <end position="243"/>
    </location>
</feature>
<sequence>MTLTTSPDSTAVIALAETRPTIWHKLRRNPEFWIGGVLVAAFVVMAVWPAAIAGLFGNGDPAACDLSNSRVGPGTEPGHPLGFSVQGCDLFTTVVYGARNSVIVGTVVTLGTSLIAVVLGVLAGYYGGWLDALLSRLSEVVISVPLLLGAVLVLNSVEVRSVWMVSLVLILFSWPTAMRVMRTSTISVAGRGFVTSAKSLGLPTWKILGTHVVPNTIGPVIVLGTLQVGAVIATEATLTYLGIGLQAPAFSWGLQLSQAEPYFASAPHLLYVPAVALTLCVAGFVLLGESIRQAGFQTTHGAA</sequence>
<reference evidence="9" key="1">
    <citation type="submission" date="2020-12" db="EMBL/GenBank/DDBJ databases">
        <title>PHA producing bacteria isolated from mangrove.</title>
        <authorList>
            <person name="Zheng W."/>
            <person name="Yu S."/>
            <person name="Huang Y."/>
        </authorList>
    </citation>
    <scope>NUCLEOTIDE SEQUENCE</scope>
    <source>
        <strain evidence="9">GN8-5</strain>
    </source>
</reference>
<dbReference type="Gene3D" id="1.10.3720.10">
    <property type="entry name" value="MetI-like"/>
    <property type="match status" value="1"/>
</dbReference>
<evidence type="ECO:0000256" key="5">
    <source>
        <dbReference type="ARBA" id="ARBA00022989"/>
    </source>
</evidence>
<dbReference type="SUPFAM" id="SSF161098">
    <property type="entry name" value="MetI-like"/>
    <property type="match status" value="1"/>
</dbReference>